<reference evidence="1" key="1">
    <citation type="submission" date="2020-11" db="EMBL/GenBank/DDBJ databases">
        <authorList>
            <consortium name="DOE Joint Genome Institute"/>
            <person name="Ahrendt S."/>
            <person name="Riley R."/>
            <person name="Andreopoulos W."/>
            <person name="Labutti K."/>
            <person name="Pangilinan J."/>
            <person name="Ruiz-Duenas F.J."/>
            <person name="Barrasa J.M."/>
            <person name="Sanchez-Garcia M."/>
            <person name="Camarero S."/>
            <person name="Miyauchi S."/>
            <person name="Serrano A."/>
            <person name="Linde D."/>
            <person name="Babiker R."/>
            <person name="Drula E."/>
            <person name="Ayuso-Fernandez I."/>
            <person name="Pacheco R."/>
            <person name="Padilla G."/>
            <person name="Ferreira P."/>
            <person name="Barriuso J."/>
            <person name="Kellner H."/>
            <person name="Castanera R."/>
            <person name="Alfaro M."/>
            <person name="Ramirez L."/>
            <person name="Pisabarro A.G."/>
            <person name="Kuo A."/>
            <person name="Tritt A."/>
            <person name="Lipzen A."/>
            <person name="He G."/>
            <person name="Yan M."/>
            <person name="Ng V."/>
            <person name="Cullen D."/>
            <person name="Martin F."/>
            <person name="Rosso M.-N."/>
            <person name="Henrissat B."/>
            <person name="Hibbett D."/>
            <person name="Martinez A.T."/>
            <person name="Grigoriev I.V."/>
        </authorList>
    </citation>
    <scope>NUCLEOTIDE SEQUENCE</scope>
    <source>
        <strain evidence="1">AH 40177</strain>
    </source>
</reference>
<dbReference type="OrthoDB" id="432234at2759"/>
<proteinExistence type="predicted"/>
<gene>
    <name evidence="1" type="ORF">BDP27DRAFT_1331149</name>
</gene>
<dbReference type="AlphaFoldDB" id="A0A9P5U4X6"/>
<dbReference type="EMBL" id="JADNRY010000093">
    <property type="protein sequence ID" value="KAF9066064.1"/>
    <property type="molecule type" value="Genomic_DNA"/>
</dbReference>
<evidence type="ECO:0000313" key="1">
    <source>
        <dbReference type="EMBL" id="KAF9066064.1"/>
    </source>
</evidence>
<protein>
    <submittedName>
        <fullName evidence="1">Uncharacterized protein</fullName>
    </submittedName>
</protein>
<dbReference type="Proteomes" id="UP000772434">
    <property type="component" value="Unassembled WGS sequence"/>
</dbReference>
<evidence type="ECO:0000313" key="2">
    <source>
        <dbReference type="Proteomes" id="UP000772434"/>
    </source>
</evidence>
<comment type="caution">
    <text evidence="1">The sequence shown here is derived from an EMBL/GenBank/DDBJ whole genome shotgun (WGS) entry which is preliminary data.</text>
</comment>
<feature type="non-terminal residue" evidence="1">
    <location>
        <position position="1"/>
    </location>
</feature>
<accession>A0A9P5U4X6</accession>
<keyword evidence="2" id="KW-1185">Reference proteome</keyword>
<organism evidence="1 2">
    <name type="scientific">Rhodocollybia butyracea</name>
    <dbReference type="NCBI Taxonomy" id="206335"/>
    <lineage>
        <taxon>Eukaryota</taxon>
        <taxon>Fungi</taxon>
        <taxon>Dikarya</taxon>
        <taxon>Basidiomycota</taxon>
        <taxon>Agaricomycotina</taxon>
        <taxon>Agaricomycetes</taxon>
        <taxon>Agaricomycetidae</taxon>
        <taxon>Agaricales</taxon>
        <taxon>Marasmiineae</taxon>
        <taxon>Omphalotaceae</taxon>
        <taxon>Rhodocollybia</taxon>
    </lineage>
</organism>
<name>A0A9P5U4X6_9AGAR</name>
<sequence>MFAFEAEKWDCCVGPPIELRKVFRQKSLQFVDMLNEMRFGEMSESTINTFQSLSRVVNYDDGIQPSELCINCRSLLSNH</sequence>